<dbReference type="Gene3D" id="1.10.287.950">
    <property type="entry name" value="Methyl-accepting chemotaxis protein"/>
    <property type="match status" value="1"/>
</dbReference>
<reference evidence="6" key="1">
    <citation type="submission" date="2021-10" db="EMBL/GenBank/DDBJ databases">
        <title>The complete genome sequence of Leeia sp. TBRC 13508.</title>
        <authorList>
            <person name="Charoenyingcharoen P."/>
            <person name="Yukphan P."/>
        </authorList>
    </citation>
    <scope>NUCLEOTIDE SEQUENCE</scope>
    <source>
        <strain evidence="6">TBRC 13508</strain>
    </source>
</reference>
<evidence type="ECO:0000259" key="5">
    <source>
        <dbReference type="PROSITE" id="PS50111"/>
    </source>
</evidence>
<feature type="transmembrane region" description="Helical" evidence="4">
    <location>
        <begin position="36"/>
        <end position="52"/>
    </location>
</feature>
<keyword evidence="1 3" id="KW-0807">Transducer</keyword>
<evidence type="ECO:0000313" key="7">
    <source>
        <dbReference type="Proteomes" id="UP001165395"/>
    </source>
</evidence>
<proteinExistence type="inferred from homology"/>
<organism evidence="6 7">
    <name type="scientific">Leeia speluncae</name>
    <dbReference type="NCBI Taxonomy" id="2884804"/>
    <lineage>
        <taxon>Bacteria</taxon>
        <taxon>Pseudomonadati</taxon>
        <taxon>Pseudomonadota</taxon>
        <taxon>Betaproteobacteria</taxon>
        <taxon>Neisseriales</taxon>
        <taxon>Leeiaceae</taxon>
        <taxon>Leeia</taxon>
    </lineage>
</organism>
<feature type="domain" description="Methyl-accepting transducer" evidence="5">
    <location>
        <begin position="182"/>
        <end position="330"/>
    </location>
</feature>
<comment type="similarity">
    <text evidence="2">Belongs to the methyl-accepting chemotaxis (MCP) protein family.</text>
</comment>
<dbReference type="SUPFAM" id="SSF58104">
    <property type="entry name" value="Methyl-accepting chemotaxis protein (MCP) signaling domain"/>
    <property type="match status" value="1"/>
</dbReference>
<gene>
    <name evidence="6" type="ORF">LIN78_04285</name>
</gene>
<protein>
    <submittedName>
        <fullName evidence="6">Methyl-accepting chemotaxis protein</fullName>
    </submittedName>
</protein>
<evidence type="ECO:0000256" key="1">
    <source>
        <dbReference type="ARBA" id="ARBA00023224"/>
    </source>
</evidence>
<evidence type="ECO:0000256" key="3">
    <source>
        <dbReference type="PROSITE-ProRule" id="PRU00284"/>
    </source>
</evidence>
<keyword evidence="4" id="KW-1133">Transmembrane helix</keyword>
<sequence length="413" mass="45553">MTITKTNRLTILFLVIALAAEWGLFALDQWSLIQAAIQSGILFIFAIAVFLLQQSTATASGAQKTKTSKQIVDENNAEPMVFQRFRQADEEFMHQFDISGAEIQRVRTMVHDAADDLINSFTNITSQAKYQQDLAHRLTTGSAMTDEGESLTFEGFAEDTSKTLTLFVDSTVRNSTIGMALVEKMDDIANQVMSVLGFLGDIEAISKQTNLLALNAAIEAARAGEAGRGFAVVADEVRNLSLRTNEFSQKIRDNIGLVHGSVMDAENRISELAAQDMNFALQSKLRVERTMAAISSLNASMASTLDELATIAQSVEVSTNQAVSALQFQDLVTQSLTHTHRRMENMRALCSEMSDLQRELESNPALLKNAEFLQEKLPTLIENINARVAELHSDVEFNPVTQKTMETGDIELF</sequence>
<dbReference type="EMBL" id="JAJBZT010000002">
    <property type="protein sequence ID" value="MCB6182767.1"/>
    <property type="molecule type" value="Genomic_DNA"/>
</dbReference>
<dbReference type="SMART" id="SM00283">
    <property type="entry name" value="MA"/>
    <property type="match status" value="1"/>
</dbReference>
<dbReference type="PRINTS" id="PR00260">
    <property type="entry name" value="CHEMTRNSDUCR"/>
</dbReference>
<keyword evidence="4" id="KW-0812">Transmembrane</keyword>
<accession>A0ABS8D3J3</accession>
<dbReference type="RefSeq" id="WP_227178831.1">
    <property type="nucleotide sequence ID" value="NZ_JAJBZT010000002.1"/>
</dbReference>
<evidence type="ECO:0000313" key="6">
    <source>
        <dbReference type="EMBL" id="MCB6182767.1"/>
    </source>
</evidence>
<evidence type="ECO:0000256" key="2">
    <source>
        <dbReference type="ARBA" id="ARBA00029447"/>
    </source>
</evidence>
<dbReference type="PANTHER" id="PTHR32089:SF41">
    <property type="entry name" value="METHYL-ACCEPTING CHEMOTAXIS PROTEIN"/>
    <property type="match status" value="1"/>
</dbReference>
<name>A0ABS8D3J3_9NEIS</name>
<comment type="caution">
    <text evidence="6">The sequence shown here is derived from an EMBL/GenBank/DDBJ whole genome shotgun (WGS) entry which is preliminary data.</text>
</comment>
<dbReference type="Pfam" id="PF00015">
    <property type="entry name" value="MCPsignal"/>
    <property type="match status" value="1"/>
</dbReference>
<evidence type="ECO:0000256" key="4">
    <source>
        <dbReference type="SAM" id="Phobius"/>
    </source>
</evidence>
<dbReference type="PANTHER" id="PTHR32089">
    <property type="entry name" value="METHYL-ACCEPTING CHEMOTAXIS PROTEIN MCPB"/>
    <property type="match status" value="1"/>
</dbReference>
<dbReference type="InterPro" id="IPR004089">
    <property type="entry name" value="MCPsignal_dom"/>
</dbReference>
<dbReference type="InterPro" id="IPR004090">
    <property type="entry name" value="Chemotax_Me-accpt_rcpt"/>
</dbReference>
<keyword evidence="4" id="KW-0472">Membrane</keyword>
<dbReference type="PROSITE" id="PS50111">
    <property type="entry name" value="CHEMOTAXIS_TRANSDUC_2"/>
    <property type="match status" value="1"/>
</dbReference>
<dbReference type="Proteomes" id="UP001165395">
    <property type="component" value="Unassembled WGS sequence"/>
</dbReference>
<keyword evidence="7" id="KW-1185">Reference proteome</keyword>